<organism evidence="2 3">
    <name type="scientific">Tricholomella constricta</name>
    <dbReference type="NCBI Taxonomy" id="117010"/>
    <lineage>
        <taxon>Eukaryota</taxon>
        <taxon>Fungi</taxon>
        <taxon>Dikarya</taxon>
        <taxon>Basidiomycota</taxon>
        <taxon>Agaricomycotina</taxon>
        <taxon>Agaricomycetes</taxon>
        <taxon>Agaricomycetidae</taxon>
        <taxon>Agaricales</taxon>
        <taxon>Tricholomatineae</taxon>
        <taxon>Lyophyllaceae</taxon>
        <taxon>Tricholomella</taxon>
    </lineage>
</organism>
<feature type="compositionally biased region" description="Basic and acidic residues" evidence="1">
    <location>
        <begin position="91"/>
        <end position="101"/>
    </location>
</feature>
<reference evidence="2 3" key="1">
    <citation type="journal article" date="2020" name="ISME J.">
        <title>Uncovering the hidden diversity of litter-decomposition mechanisms in mushroom-forming fungi.</title>
        <authorList>
            <person name="Floudas D."/>
            <person name="Bentzer J."/>
            <person name="Ahren D."/>
            <person name="Johansson T."/>
            <person name="Persson P."/>
            <person name="Tunlid A."/>
        </authorList>
    </citation>
    <scope>NUCLEOTIDE SEQUENCE [LARGE SCALE GENOMIC DNA]</scope>
    <source>
        <strain evidence="2 3">CBS 661.87</strain>
    </source>
</reference>
<name>A0A8H5GQI6_9AGAR</name>
<protein>
    <submittedName>
        <fullName evidence="2">Uncharacterized protein</fullName>
    </submittedName>
</protein>
<dbReference type="AlphaFoldDB" id="A0A8H5GQI6"/>
<evidence type="ECO:0000313" key="2">
    <source>
        <dbReference type="EMBL" id="KAF5369161.1"/>
    </source>
</evidence>
<dbReference type="Proteomes" id="UP000565441">
    <property type="component" value="Unassembled WGS sequence"/>
</dbReference>
<feature type="region of interest" description="Disordered" evidence="1">
    <location>
        <begin position="1"/>
        <end position="101"/>
    </location>
</feature>
<dbReference type="OrthoDB" id="2726318at2759"/>
<evidence type="ECO:0000313" key="3">
    <source>
        <dbReference type="Proteomes" id="UP000565441"/>
    </source>
</evidence>
<proteinExistence type="predicted"/>
<comment type="caution">
    <text evidence="2">The sequence shown here is derived from an EMBL/GenBank/DDBJ whole genome shotgun (WGS) entry which is preliminary data.</text>
</comment>
<dbReference type="EMBL" id="JAACJP010000056">
    <property type="protein sequence ID" value="KAF5369161.1"/>
    <property type="molecule type" value="Genomic_DNA"/>
</dbReference>
<keyword evidence="3" id="KW-1185">Reference proteome</keyword>
<sequence>MNSPPDPGSPISTDSESPPPEDILPQSSNSPQFMNIARDLTQSFMSGGGSKRRLGGSTFGGSSSNRDPKSRRRLDVGKSGGGSANPTLWEGSKESKREERDLVDHNVVDYLRKEVGDPFDDSVIQKHA</sequence>
<gene>
    <name evidence="2" type="ORF">D9615_009964</name>
</gene>
<accession>A0A8H5GQI6</accession>
<evidence type="ECO:0000256" key="1">
    <source>
        <dbReference type="SAM" id="MobiDB-lite"/>
    </source>
</evidence>